<reference evidence="3 4" key="1">
    <citation type="submission" date="2018-07" db="EMBL/GenBank/DDBJ databases">
        <title>Genomic Encyclopedia of Type Strains, Phase III (KMG-III): the genomes of soil and plant-associated and newly described type strains.</title>
        <authorList>
            <person name="Whitman W."/>
        </authorList>
    </citation>
    <scope>NUCLEOTIDE SEQUENCE [LARGE SCALE GENOMIC DNA]</scope>
    <source>
        <strain evidence="3 4">CECT 7287</strain>
    </source>
</reference>
<sequence>MSTNKRIKFAASVLVLSIALSACGTKNNAPDTPTATSTPSPTATEPVPSGSAAPEESTQEMGERIVSEYRAMTLASKPANELYAGLKQAIGQDSLEPAQADELIRALEAFYKKDLPKAEKSFEDAKVQQALSKLDWPLTDEAIAGLKDDDVRQLVENTIAGGYKIDTAEGYYFPIVDYGKLTAFGDKVSVAMKAYLELMAKESDAPSAKDAGLVISWDELATRVLASESYIVTFPDTPERKQAEDYYVRYLSFYFIGLDNTPIFDYETFAVLPELKSEYERMATSHSGTIAGQYAKEFLDILAESKDQVFIKGKNGEQTDVPAVKKFRDKLQDEAVSKLPTAKKQ</sequence>
<dbReference type="AlphaFoldDB" id="A0A3D9HYT9"/>
<accession>A0A3D9HYT9</accession>
<proteinExistence type="predicted"/>
<comment type="caution">
    <text evidence="3">The sequence shown here is derived from an EMBL/GenBank/DDBJ whole genome shotgun (WGS) entry which is preliminary data.</text>
</comment>
<dbReference type="RefSeq" id="WP_116065432.1">
    <property type="nucleotide sequence ID" value="NZ_QRDZ01000048.1"/>
</dbReference>
<keyword evidence="4" id="KW-1185">Reference proteome</keyword>
<evidence type="ECO:0000256" key="1">
    <source>
        <dbReference type="SAM" id="MobiDB-lite"/>
    </source>
</evidence>
<evidence type="ECO:0000313" key="3">
    <source>
        <dbReference type="EMBL" id="RED54531.1"/>
    </source>
</evidence>
<organism evidence="3 4">
    <name type="scientific">Cohnella phaseoli</name>
    <dbReference type="NCBI Taxonomy" id="456490"/>
    <lineage>
        <taxon>Bacteria</taxon>
        <taxon>Bacillati</taxon>
        <taxon>Bacillota</taxon>
        <taxon>Bacilli</taxon>
        <taxon>Bacillales</taxon>
        <taxon>Paenibacillaceae</taxon>
        <taxon>Cohnella</taxon>
    </lineage>
</organism>
<evidence type="ECO:0000313" key="4">
    <source>
        <dbReference type="Proteomes" id="UP000256977"/>
    </source>
</evidence>
<feature type="compositionally biased region" description="Low complexity" evidence="1">
    <location>
        <begin position="29"/>
        <end position="49"/>
    </location>
</feature>
<gene>
    <name evidence="3" type="ORF">DFP98_1482</name>
</gene>
<dbReference type="OrthoDB" id="1707591at2"/>
<evidence type="ECO:0000256" key="2">
    <source>
        <dbReference type="SAM" id="SignalP"/>
    </source>
</evidence>
<dbReference type="PROSITE" id="PS51257">
    <property type="entry name" value="PROKAR_LIPOPROTEIN"/>
    <property type="match status" value="1"/>
</dbReference>
<dbReference type="EMBL" id="QRDZ01000048">
    <property type="protein sequence ID" value="RED54531.1"/>
    <property type="molecule type" value="Genomic_DNA"/>
</dbReference>
<keyword evidence="2" id="KW-0732">Signal</keyword>
<feature type="signal peptide" evidence="2">
    <location>
        <begin position="1"/>
        <end position="24"/>
    </location>
</feature>
<feature type="chain" id="PRO_5039026476" evidence="2">
    <location>
        <begin position="25"/>
        <end position="345"/>
    </location>
</feature>
<feature type="region of interest" description="Disordered" evidence="1">
    <location>
        <begin position="25"/>
        <end position="61"/>
    </location>
</feature>
<dbReference type="Proteomes" id="UP000256977">
    <property type="component" value="Unassembled WGS sequence"/>
</dbReference>
<protein>
    <submittedName>
        <fullName evidence="3">Uncharacterized protein</fullName>
    </submittedName>
</protein>
<name>A0A3D9HYT9_9BACL</name>